<dbReference type="PRINTS" id="PR00413">
    <property type="entry name" value="HADHALOGNASE"/>
</dbReference>
<evidence type="ECO:0000256" key="4">
    <source>
        <dbReference type="ARBA" id="ARBA00022842"/>
    </source>
</evidence>
<dbReference type="SFLD" id="SFLDG01135">
    <property type="entry name" value="C1.5.6:_HAD__Beta-PGM__Phospha"/>
    <property type="match status" value="1"/>
</dbReference>
<dbReference type="InterPro" id="IPR023198">
    <property type="entry name" value="PGP-like_dom2"/>
</dbReference>
<dbReference type="SUPFAM" id="SSF56784">
    <property type="entry name" value="HAD-like"/>
    <property type="match status" value="1"/>
</dbReference>
<dbReference type="InterPro" id="IPR006439">
    <property type="entry name" value="HAD-SF_hydro_IA"/>
</dbReference>
<dbReference type="Proteomes" id="UP000824062">
    <property type="component" value="Unassembled WGS sequence"/>
</dbReference>
<reference evidence="6" key="1">
    <citation type="journal article" date="2021" name="PeerJ">
        <title>Extensive microbial diversity within the chicken gut microbiome revealed by metagenomics and culture.</title>
        <authorList>
            <person name="Gilroy R."/>
            <person name="Ravi A."/>
            <person name="Getino M."/>
            <person name="Pursley I."/>
            <person name="Horton D.L."/>
            <person name="Alikhan N.F."/>
            <person name="Baker D."/>
            <person name="Gharbi K."/>
            <person name="Hall N."/>
            <person name="Watson M."/>
            <person name="Adriaenssens E.M."/>
            <person name="Foster-Nyarko E."/>
            <person name="Jarju S."/>
            <person name="Secka A."/>
            <person name="Antonio M."/>
            <person name="Oren A."/>
            <person name="Chaudhuri R.R."/>
            <person name="La Ragione R."/>
            <person name="Hildebrand F."/>
            <person name="Pallen M.J."/>
        </authorList>
    </citation>
    <scope>NUCLEOTIDE SEQUENCE</scope>
    <source>
        <strain evidence="6">ChiHjej12B11-14209</strain>
    </source>
</reference>
<dbReference type="InterPro" id="IPR036412">
    <property type="entry name" value="HAD-like_sf"/>
</dbReference>
<evidence type="ECO:0000313" key="6">
    <source>
        <dbReference type="EMBL" id="HIZ46936.1"/>
    </source>
</evidence>
<dbReference type="GO" id="GO:0046872">
    <property type="term" value="F:metal ion binding"/>
    <property type="evidence" value="ECO:0007669"/>
    <property type="project" value="UniProtKB-KW"/>
</dbReference>
<accession>A0A9D2F0P4</accession>
<comment type="similarity">
    <text evidence="2">Belongs to the HAD-like hydrolase superfamily. CbbY/CbbZ/Gph/YieH family.</text>
</comment>
<dbReference type="GO" id="GO:0003824">
    <property type="term" value="F:catalytic activity"/>
    <property type="evidence" value="ECO:0007669"/>
    <property type="project" value="UniProtKB-ARBA"/>
</dbReference>
<dbReference type="Gene3D" id="1.10.150.240">
    <property type="entry name" value="Putative phosphatase, domain 2"/>
    <property type="match status" value="1"/>
</dbReference>
<reference evidence="6" key="2">
    <citation type="submission" date="2021-04" db="EMBL/GenBank/DDBJ databases">
        <authorList>
            <person name="Gilroy R."/>
        </authorList>
    </citation>
    <scope>NUCLEOTIDE SEQUENCE</scope>
    <source>
        <strain evidence="6">ChiHjej12B11-14209</strain>
    </source>
</reference>
<comment type="caution">
    <text evidence="6">The sequence shown here is derived from an EMBL/GenBank/DDBJ whole genome shotgun (WGS) entry which is preliminary data.</text>
</comment>
<dbReference type="AlphaFoldDB" id="A0A9D2F0P4"/>
<evidence type="ECO:0000256" key="1">
    <source>
        <dbReference type="ARBA" id="ARBA00001946"/>
    </source>
</evidence>
<dbReference type="NCBIfam" id="TIGR01509">
    <property type="entry name" value="HAD-SF-IA-v3"/>
    <property type="match status" value="1"/>
</dbReference>
<evidence type="ECO:0000256" key="3">
    <source>
        <dbReference type="ARBA" id="ARBA00022723"/>
    </source>
</evidence>
<keyword evidence="5" id="KW-0119">Carbohydrate metabolism</keyword>
<dbReference type="Gene3D" id="3.40.50.1000">
    <property type="entry name" value="HAD superfamily/HAD-like"/>
    <property type="match status" value="1"/>
</dbReference>
<evidence type="ECO:0000256" key="2">
    <source>
        <dbReference type="ARBA" id="ARBA00006171"/>
    </source>
</evidence>
<dbReference type="Pfam" id="PF13419">
    <property type="entry name" value="HAD_2"/>
    <property type="match status" value="1"/>
</dbReference>
<dbReference type="InterPro" id="IPR051600">
    <property type="entry name" value="Beta-PGM-like"/>
</dbReference>
<organism evidence="6 7">
    <name type="scientific">Candidatus Olsenella pullistercoris</name>
    <dbReference type="NCBI Taxonomy" id="2838712"/>
    <lineage>
        <taxon>Bacteria</taxon>
        <taxon>Bacillati</taxon>
        <taxon>Actinomycetota</taxon>
        <taxon>Coriobacteriia</taxon>
        <taxon>Coriobacteriales</taxon>
        <taxon>Atopobiaceae</taxon>
        <taxon>Olsenella</taxon>
    </lineage>
</organism>
<name>A0A9D2F0P4_9ACTN</name>
<evidence type="ECO:0000256" key="5">
    <source>
        <dbReference type="ARBA" id="ARBA00023277"/>
    </source>
</evidence>
<dbReference type="PANTHER" id="PTHR46193:SF18">
    <property type="entry name" value="HEXITOL PHOSPHATASE B"/>
    <property type="match status" value="1"/>
</dbReference>
<evidence type="ECO:0000313" key="7">
    <source>
        <dbReference type="Proteomes" id="UP000824062"/>
    </source>
</evidence>
<proteinExistence type="inferred from homology"/>
<comment type="cofactor">
    <cofactor evidence="1">
        <name>Mg(2+)</name>
        <dbReference type="ChEBI" id="CHEBI:18420"/>
    </cofactor>
</comment>
<protein>
    <submittedName>
        <fullName evidence="6">HAD family phosphatase</fullName>
    </submittedName>
</protein>
<dbReference type="PANTHER" id="PTHR46193">
    <property type="entry name" value="6-PHOSPHOGLUCONATE PHOSPHATASE"/>
    <property type="match status" value="1"/>
</dbReference>
<dbReference type="InterPro" id="IPR041492">
    <property type="entry name" value="HAD_2"/>
</dbReference>
<keyword evidence="4" id="KW-0460">Magnesium</keyword>
<keyword evidence="3" id="KW-0479">Metal-binding</keyword>
<dbReference type="InterPro" id="IPR023214">
    <property type="entry name" value="HAD_sf"/>
</dbReference>
<sequence>MTRPARIEAVLFDFDGTLCDTESKNIAFVRDILHGMGAPVTEEEAKSLAGGDDRVTVPPLLEKYGASGTIDDYERTRDGCYHIYATADLALEPGARELVESLRARGIAVGLVSTTISRCILTVLDRLRALGLFDVVVCGDMVERRKPNPDPYLRALELLGVDASCAVVVEDSPNGIAAGHAAGCYVVAYDGCSLSQDVSSADEVISSYEGLEL</sequence>
<dbReference type="SFLD" id="SFLDS00003">
    <property type="entry name" value="Haloacid_Dehalogenase"/>
    <property type="match status" value="1"/>
</dbReference>
<gene>
    <name evidence="6" type="ORF">IAA19_07985</name>
</gene>
<dbReference type="SFLD" id="SFLDG01129">
    <property type="entry name" value="C1.5:_HAD__Beta-PGM__Phosphata"/>
    <property type="match status" value="1"/>
</dbReference>
<dbReference type="EMBL" id="DXBM01000067">
    <property type="protein sequence ID" value="HIZ46936.1"/>
    <property type="molecule type" value="Genomic_DNA"/>
</dbReference>